<feature type="repeat" description="TPR" evidence="1">
    <location>
        <begin position="139"/>
        <end position="172"/>
    </location>
</feature>
<evidence type="ECO:0000256" key="1">
    <source>
        <dbReference type="PROSITE-ProRule" id="PRU00339"/>
    </source>
</evidence>
<evidence type="ECO:0000313" key="2">
    <source>
        <dbReference type="EMBL" id="ARN73056.1"/>
    </source>
</evidence>
<dbReference type="STRING" id="716816.BST96_02385"/>
<organism evidence="2 3">
    <name type="scientific">Oceanicoccus sagamiensis</name>
    <dbReference type="NCBI Taxonomy" id="716816"/>
    <lineage>
        <taxon>Bacteria</taxon>
        <taxon>Pseudomonadati</taxon>
        <taxon>Pseudomonadota</taxon>
        <taxon>Gammaproteobacteria</taxon>
        <taxon>Cellvibrionales</taxon>
        <taxon>Spongiibacteraceae</taxon>
        <taxon>Oceanicoccus</taxon>
    </lineage>
</organism>
<dbReference type="EMBL" id="CP019343">
    <property type="protein sequence ID" value="ARN73056.1"/>
    <property type="molecule type" value="Genomic_DNA"/>
</dbReference>
<reference evidence="2 3" key="1">
    <citation type="submission" date="2016-11" db="EMBL/GenBank/DDBJ databases">
        <title>Trade-off between light-utilization and light-protection in marine flavobacteria.</title>
        <authorList>
            <person name="Kumagai Y."/>
        </authorList>
    </citation>
    <scope>NUCLEOTIDE SEQUENCE [LARGE SCALE GENOMIC DNA]</scope>
    <source>
        <strain evidence="2 3">NBRC 107125</strain>
    </source>
</reference>
<keyword evidence="1" id="KW-0802">TPR repeat</keyword>
<evidence type="ECO:0000313" key="3">
    <source>
        <dbReference type="Proteomes" id="UP000193450"/>
    </source>
</evidence>
<accession>A0A1X9N5P8</accession>
<dbReference type="SMART" id="SM00028">
    <property type="entry name" value="TPR"/>
    <property type="match status" value="3"/>
</dbReference>
<dbReference type="Gene3D" id="1.25.40.10">
    <property type="entry name" value="Tetratricopeptide repeat domain"/>
    <property type="match status" value="1"/>
</dbReference>
<dbReference type="SUPFAM" id="SSF48452">
    <property type="entry name" value="TPR-like"/>
    <property type="match status" value="1"/>
</dbReference>
<dbReference type="Proteomes" id="UP000193450">
    <property type="component" value="Chromosome"/>
</dbReference>
<dbReference type="AlphaFoldDB" id="A0A1X9N5P8"/>
<dbReference type="KEGG" id="osg:BST96_02385"/>
<sequence length="528" mass="61034">MIKKLLSKLEQTLKDGDVNEAKKIIAKIHKRPQMPEVYLDIALYCINAKLWDVAKYNFEKATQEKPELCLQLTLWLDKEPLSDTHHKALELLNIAKSYLPDNQHLTLAEAAISNRMDRFEHSMPLYEAILADPQSIYHFNALLGLNEAYFKTNRYHDAVGAGLMALQLQPDNITANFQLGLTYMAIENDAECVEYLAKVINANPDHLGAHINLAHIMLKLGLFDEGWQHHEWRFHESMKNIANFNLPMPRWYNEDIKGKHLFVWVDQGLGDQVMYCSLIGRLIDSGVRVTIMAERRLRKVFMDSFDIEDFFAFDREGIKEMTASDALYHYHTPMGTLPAFFIHSFDDFKQGEAYLKTDQAMGEQFRTELQQLFPGKTLVGFGWRGGIAATRNHARRIDIELLSPLFEKQGFQFINFQYDATDEEKAQLAERGVYTPDINLRIDINTVLAYMSALDLYITADNTNAHFAGAIGLPVWNLIPVAAEWRWFTDEKKSYWYKSMVLYRQKEIDRWDDVVADVGTDLEHFVTE</sequence>
<name>A0A1X9N5P8_9GAMM</name>
<dbReference type="InterPro" id="IPR011990">
    <property type="entry name" value="TPR-like_helical_dom_sf"/>
</dbReference>
<keyword evidence="3" id="KW-1185">Reference proteome</keyword>
<dbReference type="InterPro" id="IPR019734">
    <property type="entry name" value="TPR_rpt"/>
</dbReference>
<proteinExistence type="predicted"/>
<dbReference type="OrthoDB" id="9815894at2"/>
<dbReference type="RefSeq" id="WP_085757149.1">
    <property type="nucleotide sequence ID" value="NZ_CP019343.1"/>
</dbReference>
<dbReference type="SUPFAM" id="SSF53756">
    <property type="entry name" value="UDP-Glycosyltransferase/glycogen phosphorylase"/>
    <property type="match status" value="1"/>
</dbReference>
<feature type="repeat" description="TPR" evidence="1">
    <location>
        <begin position="173"/>
        <end position="206"/>
    </location>
</feature>
<gene>
    <name evidence="2" type="ORF">BST96_02385</name>
</gene>
<dbReference type="PROSITE" id="PS50005">
    <property type="entry name" value="TPR"/>
    <property type="match status" value="2"/>
</dbReference>
<protein>
    <submittedName>
        <fullName evidence="2">Uncharacterized protein</fullName>
    </submittedName>
</protein>
<dbReference type="Gene3D" id="3.40.50.2000">
    <property type="entry name" value="Glycogen Phosphorylase B"/>
    <property type="match status" value="1"/>
</dbReference>